<sequence>MVEVKGGKVAHPSCMTQTQMQVSTSRTASQECSCFSGGEIGLAQCESGCRSVLDYGGALKRKYRKPSSSNVNND</sequence>
<organism evidence="1 2">
    <name type="scientific">Clarias magur</name>
    <name type="common">Asian catfish</name>
    <name type="synonym">Macropteronotus magur</name>
    <dbReference type="NCBI Taxonomy" id="1594786"/>
    <lineage>
        <taxon>Eukaryota</taxon>
        <taxon>Metazoa</taxon>
        <taxon>Chordata</taxon>
        <taxon>Craniata</taxon>
        <taxon>Vertebrata</taxon>
        <taxon>Euteleostomi</taxon>
        <taxon>Actinopterygii</taxon>
        <taxon>Neopterygii</taxon>
        <taxon>Teleostei</taxon>
        <taxon>Ostariophysi</taxon>
        <taxon>Siluriformes</taxon>
        <taxon>Clariidae</taxon>
        <taxon>Clarias</taxon>
    </lineage>
</organism>
<proteinExistence type="predicted"/>
<gene>
    <name evidence="1" type="primary">mdcB</name>
    <name evidence="1" type="ORF">DAT39_006792</name>
</gene>
<name>A0A8J4U3K6_CLAMG</name>
<dbReference type="AlphaFoldDB" id="A0A8J4U3K6"/>
<accession>A0A8J4U3K6</accession>
<keyword evidence="2" id="KW-1185">Reference proteome</keyword>
<evidence type="ECO:0000313" key="1">
    <source>
        <dbReference type="EMBL" id="KAF5903439.1"/>
    </source>
</evidence>
<dbReference type="Proteomes" id="UP000727407">
    <property type="component" value="Unassembled WGS sequence"/>
</dbReference>
<dbReference type="EMBL" id="QNUK01000072">
    <property type="protein sequence ID" value="KAF5903439.1"/>
    <property type="molecule type" value="Genomic_DNA"/>
</dbReference>
<comment type="caution">
    <text evidence="1">The sequence shown here is derived from an EMBL/GenBank/DDBJ whole genome shotgun (WGS) entry which is preliminary data.</text>
</comment>
<protein>
    <submittedName>
        <fullName evidence="1">Putative 2-(5''-triphosphoribosyl)-3'-dephosphocoenzyme-A synthase</fullName>
    </submittedName>
</protein>
<evidence type="ECO:0000313" key="2">
    <source>
        <dbReference type="Proteomes" id="UP000727407"/>
    </source>
</evidence>
<reference evidence="1" key="1">
    <citation type="submission" date="2020-07" db="EMBL/GenBank/DDBJ databases">
        <title>Clarias magur genome sequencing, assembly and annotation.</title>
        <authorList>
            <person name="Kushwaha B."/>
            <person name="Kumar R."/>
            <person name="Das P."/>
            <person name="Joshi C.G."/>
            <person name="Kumar D."/>
            <person name="Nagpure N.S."/>
            <person name="Pandey M."/>
            <person name="Agarwal S."/>
            <person name="Srivastava S."/>
            <person name="Singh M."/>
            <person name="Sahoo L."/>
            <person name="Jayasankar P."/>
            <person name="Meher P.K."/>
            <person name="Koringa P.G."/>
            <person name="Iquebal M.A."/>
            <person name="Das S.P."/>
            <person name="Bit A."/>
            <person name="Patnaik S."/>
            <person name="Patel N."/>
            <person name="Shah T.M."/>
            <person name="Hinsu A."/>
            <person name="Jena J.K."/>
        </authorList>
    </citation>
    <scope>NUCLEOTIDE SEQUENCE</scope>
    <source>
        <strain evidence="1">CIFAMagur01</strain>
        <tissue evidence="1">Testis</tissue>
    </source>
</reference>